<evidence type="ECO:0000256" key="5">
    <source>
        <dbReference type="ARBA" id="ARBA00022970"/>
    </source>
</evidence>
<dbReference type="InterPro" id="IPR027417">
    <property type="entry name" value="P-loop_NTPase"/>
</dbReference>
<dbReference type="RefSeq" id="WP_123685659.1">
    <property type="nucleotide sequence ID" value="NZ_RKHY01000001.1"/>
</dbReference>
<sequence>MTPLLELSEVTAGYGSAPVVEDITLAVEPGQVCALVGANGAGKSTLLGTISGLRHPSRGRITFDGADLGHAAPETVVRRGLVHVAEGRRIFRGLTVRENLDLGLWRSGLGKPEQRDRLDRVLGLFPFLRARLSAQAEVLSGGEQQMLVIGQALMREPRMLLLDEPSLGLAPVMVDRVFDTIEVLRAEGLSLLLVEQVVERALSIADRGFVMQNGRIVAEGPGPDLLRGPGLRQAYLGAFAGGSPSGDPADPTEARQ</sequence>
<evidence type="ECO:0000313" key="7">
    <source>
        <dbReference type="EMBL" id="ROS43380.1"/>
    </source>
</evidence>
<dbReference type="CDD" id="cd03224">
    <property type="entry name" value="ABC_TM1139_LivF_branched"/>
    <property type="match status" value="1"/>
</dbReference>
<dbReference type="InterPro" id="IPR003439">
    <property type="entry name" value="ABC_transporter-like_ATP-bd"/>
</dbReference>
<reference evidence="7 8" key="1">
    <citation type="submission" date="2018-11" db="EMBL/GenBank/DDBJ databases">
        <title>Sequencing the genomes of 1000 actinobacteria strains.</title>
        <authorList>
            <person name="Klenk H.-P."/>
        </authorList>
    </citation>
    <scope>NUCLEOTIDE SEQUENCE [LARGE SCALE GENOMIC DNA]</scope>
    <source>
        <strain evidence="7 8">DSM 44348</strain>
    </source>
</reference>
<evidence type="ECO:0000256" key="1">
    <source>
        <dbReference type="ARBA" id="ARBA00005417"/>
    </source>
</evidence>
<name>A0A3N2H4W3_9PSEU</name>
<dbReference type="PROSITE" id="PS50893">
    <property type="entry name" value="ABC_TRANSPORTER_2"/>
    <property type="match status" value="1"/>
</dbReference>
<dbReference type="AlphaFoldDB" id="A0A3N2H4W3"/>
<dbReference type="GeneID" id="301847071"/>
<keyword evidence="3" id="KW-0547">Nucleotide-binding</keyword>
<evidence type="ECO:0000259" key="6">
    <source>
        <dbReference type="PROSITE" id="PS50893"/>
    </source>
</evidence>
<dbReference type="SUPFAM" id="SSF52540">
    <property type="entry name" value="P-loop containing nucleoside triphosphate hydrolases"/>
    <property type="match status" value="1"/>
</dbReference>
<comment type="caution">
    <text evidence="7">The sequence shown here is derived from an EMBL/GenBank/DDBJ whole genome shotgun (WGS) entry which is preliminary data.</text>
</comment>
<dbReference type="SMART" id="SM00382">
    <property type="entry name" value="AAA"/>
    <property type="match status" value="1"/>
</dbReference>
<dbReference type="GO" id="GO:0015807">
    <property type="term" value="P:L-amino acid transport"/>
    <property type="evidence" value="ECO:0007669"/>
    <property type="project" value="TreeGrafter"/>
</dbReference>
<protein>
    <submittedName>
        <fullName evidence="7">Amino acid/amide ABC transporter ATP-binding protein 2 (HAAT family)</fullName>
    </submittedName>
</protein>
<evidence type="ECO:0000313" key="8">
    <source>
        <dbReference type="Proteomes" id="UP000274843"/>
    </source>
</evidence>
<feature type="domain" description="ABC transporter" evidence="6">
    <location>
        <begin position="5"/>
        <end position="238"/>
    </location>
</feature>
<keyword evidence="4 7" id="KW-0067">ATP-binding</keyword>
<dbReference type="InterPro" id="IPR003593">
    <property type="entry name" value="AAA+_ATPase"/>
</dbReference>
<dbReference type="PANTHER" id="PTHR43820">
    <property type="entry name" value="HIGH-AFFINITY BRANCHED-CHAIN AMINO ACID TRANSPORT ATP-BINDING PROTEIN LIVF"/>
    <property type="match status" value="1"/>
</dbReference>
<dbReference type="Proteomes" id="UP000274843">
    <property type="component" value="Unassembled WGS sequence"/>
</dbReference>
<keyword evidence="8" id="KW-1185">Reference proteome</keyword>
<organism evidence="7 8">
    <name type="scientific">Amycolatopsis thermoflava</name>
    <dbReference type="NCBI Taxonomy" id="84480"/>
    <lineage>
        <taxon>Bacteria</taxon>
        <taxon>Bacillati</taxon>
        <taxon>Actinomycetota</taxon>
        <taxon>Actinomycetes</taxon>
        <taxon>Pseudonocardiales</taxon>
        <taxon>Pseudonocardiaceae</taxon>
        <taxon>Amycolatopsis</taxon>
        <taxon>Amycolatopsis methanolica group</taxon>
    </lineage>
</organism>
<gene>
    <name evidence="7" type="ORF">EDD35_5791</name>
</gene>
<evidence type="ECO:0000256" key="4">
    <source>
        <dbReference type="ARBA" id="ARBA00022840"/>
    </source>
</evidence>
<dbReference type="GO" id="GO:0015658">
    <property type="term" value="F:branched-chain amino acid transmembrane transporter activity"/>
    <property type="evidence" value="ECO:0007669"/>
    <property type="project" value="TreeGrafter"/>
</dbReference>
<evidence type="ECO:0000256" key="3">
    <source>
        <dbReference type="ARBA" id="ARBA00022741"/>
    </source>
</evidence>
<dbReference type="GO" id="GO:0005524">
    <property type="term" value="F:ATP binding"/>
    <property type="evidence" value="ECO:0007669"/>
    <property type="project" value="UniProtKB-KW"/>
</dbReference>
<dbReference type="PROSITE" id="PS00211">
    <property type="entry name" value="ABC_TRANSPORTER_1"/>
    <property type="match status" value="1"/>
</dbReference>
<dbReference type="InterPro" id="IPR052156">
    <property type="entry name" value="BCAA_Transport_ATP-bd_LivF"/>
</dbReference>
<dbReference type="InterPro" id="IPR017871">
    <property type="entry name" value="ABC_transporter-like_CS"/>
</dbReference>
<dbReference type="Pfam" id="PF00005">
    <property type="entry name" value="ABC_tran"/>
    <property type="match status" value="1"/>
</dbReference>
<keyword evidence="5" id="KW-0029">Amino-acid transport</keyword>
<accession>A0A3N2H4W3</accession>
<keyword evidence="2" id="KW-0813">Transport</keyword>
<proteinExistence type="inferred from homology"/>
<comment type="similarity">
    <text evidence="1">Belongs to the ABC transporter superfamily.</text>
</comment>
<dbReference type="EMBL" id="RKHY01000001">
    <property type="protein sequence ID" value="ROS43380.1"/>
    <property type="molecule type" value="Genomic_DNA"/>
</dbReference>
<dbReference type="PANTHER" id="PTHR43820:SF4">
    <property type="entry name" value="HIGH-AFFINITY BRANCHED-CHAIN AMINO ACID TRANSPORT ATP-BINDING PROTEIN LIVF"/>
    <property type="match status" value="1"/>
</dbReference>
<dbReference type="Gene3D" id="3.40.50.300">
    <property type="entry name" value="P-loop containing nucleotide triphosphate hydrolases"/>
    <property type="match status" value="1"/>
</dbReference>
<evidence type="ECO:0000256" key="2">
    <source>
        <dbReference type="ARBA" id="ARBA00022448"/>
    </source>
</evidence>
<dbReference type="GO" id="GO:0016887">
    <property type="term" value="F:ATP hydrolysis activity"/>
    <property type="evidence" value="ECO:0007669"/>
    <property type="project" value="InterPro"/>
</dbReference>